<reference evidence="1 2" key="1">
    <citation type="journal article" date="2004" name="Proc. Natl. Acad. Sci. U.S.A.">
        <title>The complete genomic sequence of Nocardia farcinica IFM 10152.</title>
        <authorList>
            <person name="Ishikawa J."/>
            <person name="Yamashita A."/>
            <person name="Mikami Y."/>
            <person name="Hoshino Y."/>
            <person name="Kurita H."/>
            <person name="Hotta K."/>
            <person name="Shiba T."/>
            <person name="Hattori M."/>
        </authorList>
    </citation>
    <scope>NUCLEOTIDE SEQUENCE [LARGE SCALE GENOMIC DNA]</scope>
    <source>
        <strain evidence="1 2">IFM 10152</strain>
    </source>
</reference>
<dbReference type="STRING" id="247156.NFA_220"/>
<dbReference type="RefSeq" id="WP_011206551.1">
    <property type="nucleotide sequence ID" value="NC_006361.1"/>
</dbReference>
<dbReference type="HOGENOM" id="CLU_2509349_0_0_11"/>
<dbReference type="GeneID" id="69054536"/>
<name>Q5Z3X7_NOCFA</name>
<dbReference type="KEGG" id="nfa:NFA_220"/>
<accession>Q5Z3X7</accession>
<dbReference type="EMBL" id="AP006618">
    <property type="protein sequence ID" value="BAD54864.1"/>
    <property type="molecule type" value="Genomic_DNA"/>
</dbReference>
<sequence length="85" mass="9996">MNQPAITGLTNDEIVTLLQIATGYDGREIDEVLITLWSEAARRRRWTFTEAVNAVHEHFAEETTWIMPGHVTQLIRRERGRYWQE</sequence>
<dbReference type="AlphaFoldDB" id="Q5Z3X7"/>
<organism evidence="1 2">
    <name type="scientific">Nocardia farcinica (strain IFM 10152)</name>
    <dbReference type="NCBI Taxonomy" id="247156"/>
    <lineage>
        <taxon>Bacteria</taxon>
        <taxon>Bacillati</taxon>
        <taxon>Actinomycetota</taxon>
        <taxon>Actinomycetes</taxon>
        <taxon>Mycobacteriales</taxon>
        <taxon>Nocardiaceae</taxon>
        <taxon>Nocardia</taxon>
    </lineage>
</organism>
<evidence type="ECO:0000313" key="2">
    <source>
        <dbReference type="Proteomes" id="UP000006820"/>
    </source>
</evidence>
<evidence type="ECO:0000313" key="1">
    <source>
        <dbReference type="EMBL" id="BAD54864.1"/>
    </source>
</evidence>
<proteinExistence type="predicted"/>
<keyword evidence="2" id="KW-1185">Reference proteome</keyword>
<protein>
    <submittedName>
        <fullName evidence="1">Uncharacterized protein</fullName>
    </submittedName>
</protein>
<gene>
    <name evidence="1" type="ordered locus">NFA_220</name>
</gene>
<dbReference type="Proteomes" id="UP000006820">
    <property type="component" value="Chromosome"/>
</dbReference>